<evidence type="ECO:0000256" key="1">
    <source>
        <dbReference type="SAM" id="MobiDB-lite"/>
    </source>
</evidence>
<dbReference type="Gramene" id="MELO3C033102.2.1">
    <property type="protein sequence ID" value="MELO3C033102.2.1"/>
    <property type="gene ID" value="MELO3C033102.2"/>
</dbReference>
<reference evidence="2" key="1">
    <citation type="submission" date="2023-03" db="UniProtKB">
        <authorList>
            <consortium name="EnsemblPlants"/>
        </authorList>
    </citation>
    <scope>IDENTIFICATION</scope>
</reference>
<evidence type="ECO:0000313" key="2">
    <source>
        <dbReference type="EnsemblPlants" id="MELO3C033102.2.1"/>
    </source>
</evidence>
<accession>A0A9I9EFL7</accession>
<name>A0A9I9EFL7_CUCME</name>
<feature type="region of interest" description="Disordered" evidence="1">
    <location>
        <begin position="1"/>
        <end position="41"/>
    </location>
</feature>
<proteinExistence type="predicted"/>
<dbReference type="AlphaFoldDB" id="A0A9I9EFL7"/>
<dbReference type="EnsemblPlants" id="MELO3C033102.2.1">
    <property type="protein sequence ID" value="MELO3C033102.2.1"/>
    <property type="gene ID" value="MELO3C033102.2"/>
</dbReference>
<organism evidence="2">
    <name type="scientific">Cucumis melo</name>
    <name type="common">Muskmelon</name>
    <dbReference type="NCBI Taxonomy" id="3656"/>
    <lineage>
        <taxon>Eukaryota</taxon>
        <taxon>Viridiplantae</taxon>
        <taxon>Streptophyta</taxon>
        <taxon>Embryophyta</taxon>
        <taxon>Tracheophyta</taxon>
        <taxon>Spermatophyta</taxon>
        <taxon>Magnoliopsida</taxon>
        <taxon>eudicotyledons</taxon>
        <taxon>Gunneridae</taxon>
        <taxon>Pentapetalae</taxon>
        <taxon>rosids</taxon>
        <taxon>fabids</taxon>
        <taxon>Cucurbitales</taxon>
        <taxon>Cucurbitaceae</taxon>
        <taxon>Benincaseae</taxon>
        <taxon>Cucumis</taxon>
    </lineage>
</organism>
<sequence>MVTSMNGGRLSAGDLGGEKRGRGGDDRVISKKKKMRGGGCC</sequence>
<protein>
    <submittedName>
        <fullName evidence="2">Uncharacterized protein</fullName>
    </submittedName>
</protein>
<feature type="compositionally biased region" description="Basic residues" evidence="1">
    <location>
        <begin position="30"/>
        <end position="41"/>
    </location>
</feature>
<feature type="compositionally biased region" description="Basic and acidic residues" evidence="1">
    <location>
        <begin position="16"/>
        <end position="29"/>
    </location>
</feature>